<dbReference type="EMBL" id="RJVU01050883">
    <property type="protein sequence ID" value="ROL41980.1"/>
    <property type="molecule type" value="Genomic_DNA"/>
</dbReference>
<protein>
    <submittedName>
        <fullName evidence="3">Retrotransposon-like protein 1</fullName>
    </submittedName>
</protein>
<evidence type="ECO:0000313" key="3">
    <source>
        <dbReference type="EMBL" id="ROL41980.1"/>
    </source>
</evidence>
<evidence type="ECO:0000256" key="1">
    <source>
        <dbReference type="SAM" id="MobiDB-lite"/>
    </source>
</evidence>
<dbReference type="Proteomes" id="UP000281406">
    <property type="component" value="Unassembled WGS sequence"/>
</dbReference>
<proteinExistence type="predicted"/>
<feature type="domain" description="DUF4939" evidence="2">
    <location>
        <begin position="45"/>
        <end position="127"/>
    </location>
</feature>
<comment type="caution">
    <text evidence="3">The sequence shown here is derived from an EMBL/GenBank/DDBJ whole genome shotgun (WGS) entry which is preliminary data.</text>
</comment>
<reference evidence="3 4" key="1">
    <citation type="submission" date="2018-10" db="EMBL/GenBank/DDBJ databases">
        <title>Genome assembly for a Yunnan-Guizhou Plateau 3E fish, Anabarilius grahami (Regan), and its evolutionary and genetic applications.</title>
        <authorList>
            <person name="Jiang W."/>
        </authorList>
    </citation>
    <scope>NUCLEOTIDE SEQUENCE [LARGE SCALE GENOMIC DNA]</scope>
    <source>
        <strain evidence="3">AG-KIZ</strain>
        <tissue evidence="3">Muscle</tissue>
    </source>
</reference>
<feature type="region of interest" description="Disordered" evidence="1">
    <location>
        <begin position="176"/>
        <end position="199"/>
    </location>
</feature>
<keyword evidence="4" id="KW-1185">Reference proteome</keyword>
<gene>
    <name evidence="3" type="ORF">DPX16_19829</name>
</gene>
<dbReference type="InterPro" id="IPR032549">
    <property type="entry name" value="DUF4939"/>
</dbReference>
<evidence type="ECO:0000313" key="4">
    <source>
        <dbReference type="Proteomes" id="UP000281406"/>
    </source>
</evidence>
<evidence type="ECO:0000259" key="2">
    <source>
        <dbReference type="Pfam" id="PF16297"/>
    </source>
</evidence>
<accession>A0A3N0Y831</accession>
<dbReference type="Pfam" id="PF16297">
    <property type="entry name" value="DUF4939"/>
    <property type="match status" value="1"/>
</dbReference>
<organism evidence="3 4">
    <name type="scientific">Anabarilius grahami</name>
    <name type="common">Kanglang fish</name>
    <name type="synonym">Barilius grahami</name>
    <dbReference type="NCBI Taxonomy" id="495550"/>
    <lineage>
        <taxon>Eukaryota</taxon>
        <taxon>Metazoa</taxon>
        <taxon>Chordata</taxon>
        <taxon>Craniata</taxon>
        <taxon>Vertebrata</taxon>
        <taxon>Euteleostomi</taxon>
        <taxon>Actinopterygii</taxon>
        <taxon>Neopterygii</taxon>
        <taxon>Teleostei</taxon>
        <taxon>Ostariophysi</taxon>
        <taxon>Cypriniformes</taxon>
        <taxon>Xenocyprididae</taxon>
        <taxon>Xenocypridinae</taxon>
        <taxon>Xenocypridinae incertae sedis</taxon>
        <taxon>Anabarilius</taxon>
    </lineage>
</organism>
<name>A0A3N0Y831_ANAGA</name>
<sequence>MSHPDPFQDLVDALCRTLTSTSTPAPSATTSAFTAASPSPSAIASPMAKTAPFTGLAEDCSGFILQCSLILEMQPHLYPDDSTKVAFIISQLEGRALRWAEALWTQKNQVVKSLSSFISHFKEVFGKPAWDSCIAGNFISGALCRQLQLNFCYAESLPDPLGNWKTTPSSSSLCWTSSPPNRYPPHGRDSSAGSGGING</sequence>
<dbReference type="AlphaFoldDB" id="A0A3N0Y831"/>